<dbReference type="PANTHER" id="PTHR10889">
    <property type="entry name" value="DEOXYRIBOSE-PHOSPHATE ALDOLASE"/>
    <property type="match status" value="1"/>
</dbReference>
<sequence length="317" mass="32980">MSDRQELVERITRRVLEELQAHLGSESGSPTTAPAPLSSGFRHHNPAASNDEALGNQPAQRAPQAVQSFVAAGAARIGAQPGVGELSGEIASYIDHTLLKPDATKEQVEKLCQEARDFHFASVCVNPTFVPIAARALRGSSAKVCTVIGFPLGANAPATKAYEARKAIREGAREIDMVINVGALKSGNYELVLEDIMAVVEAGHESNVIVKVIIETALLTDEEKVVACTLSKQAKADFVKTSTGFASGGATLRDVAIMRATVGPNIGVKASGGVSNYADALGMIEAGATRIGASAGVKIVRESRGESISGSSGKGNY</sequence>
<dbReference type="GO" id="GO:0005737">
    <property type="term" value="C:cytoplasm"/>
    <property type="evidence" value="ECO:0007669"/>
    <property type="project" value="UniProtKB-SubCell"/>
</dbReference>
<dbReference type="Gene3D" id="3.20.20.70">
    <property type="entry name" value="Aldolase class I"/>
    <property type="match status" value="1"/>
</dbReference>
<dbReference type="UniPathway" id="UPA00002">
    <property type="reaction ID" value="UER00468"/>
</dbReference>
<comment type="similarity">
    <text evidence="1 7">Belongs to the DeoC/FbaB aldolase family. DeoC type 1 subfamily.</text>
</comment>
<reference evidence="9 10" key="1">
    <citation type="submission" date="2020-03" db="EMBL/GenBank/DDBJ databases">
        <title>Metabolic flexibility allows generalist bacteria to become dominant in a frequently disturbed ecosystem.</title>
        <authorList>
            <person name="Chen Y.-J."/>
            <person name="Leung P.M."/>
            <person name="Bay S.K."/>
            <person name="Hugenholtz P."/>
            <person name="Kessler A.J."/>
            <person name="Shelley G."/>
            <person name="Waite D.W."/>
            <person name="Cook P.L."/>
            <person name="Greening C."/>
        </authorList>
    </citation>
    <scope>NUCLEOTIDE SEQUENCE [LARGE SCALE GENOMIC DNA]</scope>
    <source>
        <strain evidence="9">SS_bin_28</strain>
    </source>
</reference>
<evidence type="ECO:0000313" key="10">
    <source>
        <dbReference type="Proteomes" id="UP000547674"/>
    </source>
</evidence>
<keyword evidence="2 7" id="KW-0963">Cytoplasm</keyword>
<dbReference type="InterPro" id="IPR028581">
    <property type="entry name" value="DeoC_typeI"/>
</dbReference>
<protein>
    <recommendedName>
        <fullName evidence="7">Deoxyribose-phosphate aldolase</fullName>
        <shortName evidence="7">DERA</shortName>
        <ecNumber evidence="7">4.1.2.4</ecNumber>
    </recommendedName>
    <alternativeName>
        <fullName evidence="7">2-deoxy-D-ribose 5-phosphate aldolase</fullName>
    </alternativeName>
    <alternativeName>
        <fullName evidence="7">Phosphodeoxyriboaldolase</fullName>
        <shortName evidence="7">Deoxyriboaldolase</shortName>
    </alternativeName>
</protein>
<feature type="region of interest" description="Disordered" evidence="8">
    <location>
        <begin position="21"/>
        <end position="62"/>
    </location>
</feature>
<dbReference type="EC" id="4.1.2.4" evidence="7"/>
<dbReference type="PANTHER" id="PTHR10889:SF1">
    <property type="entry name" value="DEOXYRIBOSE-PHOSPHATE ALDOLASE"/>
    <property type="match status" value="1"/>
</dbReference>
<evidence type="ECO:0000256" key="3">
    <source>
        <dbReference type="ARBA" id="ARBA00023239"/>
    </source>
</evidence>
<feature type="active site" description="Schiff-base intermediate with acetaldehyde" evidence="7">
    <location>
        <position position="240"/>
    </location>
</feature>
<dbReference type="HAMAP" id="MF_00114">
    <property type="entry name" value="DeoC_type1"/>
    <property type="match status" value="1"/>
</dbReference>
<dbReference type="GO" id="GO:0004139">
    <property type="term" value="F:deoxyribose-phosphate aldolase activity"/>
    <property type="evidence" value="ECO:0007669"/>
    <property type="project" value="UniProtKB-UniRule"/>
</dbReference>
<dbReference type="EMBL" id="JABDJR010000618">
    <property type="protein sequence ID" value="NNF08125.1"/>
    <property type="molecule type" value="Genomic_DNA"/>
</dbReference>
<feature type="active site" description="Proton donor/acceptor" evidence="7">
    <location>
        <position position="269"/>
    </location>
</feature>
<feature type="active site" description="Proton donor/acceptor" evidence="7">
    <location>
        <position position="176"/>
    </location>
</feature>
<keyword evidence="4 7" id="KW-0704">Schiff base</keyword>
<dbReference type="CDD" id="cd00959">
    <property type="entry name" value="DeoC"/>
    <property type="match status" value="1"/>
</dbReference>
<dbReference type="GO" id="GO:0006018">
    <property type="term" value="P:2-deoxyribose 1-phosphate catabolic process"/>
    <property type="evidence" value="ECO:0007669"/>
    <property type="project" value="UniProtKB-UniRule"/>
</dbReference>
<keyword evidence="3 7" id="KW-0456">Lyase</keyword>
<evidence type="ECO:0000256" key="5">
    <source>
        <dbReference type="ARBA" id="ARBA00048791"/>
    </source>
</evidence>
<dbReference type="InterPro" id="IPR002915">
    <property type="entry name" value="DeoC/FbaB/LacD_aldolase"/>
</dbReference>
<dbReference type="GO" id="GO:0009264">
    <property type="term" value="P:deoxyribonucleotide catabolic process"/>
    <property type="evidence" value="ECO:0007669"/>
    <property type="project" value="UniProtKB-UniRule"/>
</dbReference>
<dbReference type="FunFam" id="3.20.20.70:FF:000044">
    <property type="entry name" value="Deoxyribose-phosphate aldolase"/>
    <property type="match status" value="1"/>
</dbReference>
<dbReference type="InterPro" id="IPR011343">
    <property type="entry name" value="DeoC"/>
</dbReference>
<comment type="subcellular location">
    <subcellularLocation>
        <location evidence="7">Cytoplasm</location>
    </subcellularLocation>
</comment>
<accession>A0A7Y2EBP9</accession>
<evidence type="ECO:0000256" key="1">
    <source>
        <dbReference type="ARBA" id="ARBA00010936"/>
    </source>
</evidence>
<organism evidence="9 10">
    <name type="scientific">Eiseniibacteriota bacterium</name>
    <dbReference type="NCBI Taxonomy" id="2212470"/>
    <lineage>
        <taxon>Bacteria</taxon>
        <taxon>Candidatus Eiseniibacteriota</taxon>
    </lineage>
</organism>
<comment type="function">
    <text evidence="6 7">Catalyzes a reversible aldol reaction between acetaldehyde and D-glyceraldehyde 3-phosphate to generate 2-deoxy-D-ribose 5-phosphate.</text>
</comment>
<evidence type="ECO:0000256" key="7">
    <source>
        <dbReference type="HAMAP-Rule" id="MF_00114"/>
    </source>
</evidence>
<evidence type="ECO:0000256" key="6">
    <source>
        <dbReference type="ARBA" id="ARBA00056337"/>
    </source>
</evidence>
<comment type="catalytic activity">
    <reaction evidence="5 7">
        <text>2-deoxy-D-ribose 5-phosphate = D-glyceraldehyde 3-phosphate + acetaldehyde</text>
        <dbReference type="Rhea" id="RHEA:12821"/>
        <dbReference type="ChEBI" id="CHEBI:15343"/>
        <dbReference type="ChEBI" id="CHEBI:59776"/>
        <dbReference type="ChEBI" id="CHEBI:62877"/>
        <dbReference type="EC" id="4.1.2.4"/>
    </reaction>
</comment>
<gene>
    <name evidence="7 9" type="primary">deoC</name>
    <name evidence="9" type="ORF">HKN21_15280</name>
</gene>
<dbReference type="InterPro" id="IPR013785">
    <property type="entry name" value="Aldolase_TIM"/>
</dbReference>
<name>A0A7Y2EBP9_UNCEI</name>
<dbReference type="SMART" id="SM01133">
    <property type="entry name" value="DeoC"/>
    <property type="match status" value="1"/>
</dbReference>
<dbReference type="SUPFAM" id="SSF51569">
    <property type="entry name" value="Aldolase"/>
    <property type="match status" value="1"/>
</dbReference>
<evidence type="ECO:0000256" key="8">
    <source>
        <dbReference type="SAM" id="MobiDB-lite"/>
    </source>
</evidence>
<comment type="pathway">
    <text evidence="7">Carbohydrate degradation; 2-deoxy-D-ribose 1-phosphate degradation; D-glyceraldehyde 3-phosphate and acetaldehyde from 2-deoxy-alpha-D-ribose 1-phosphate: step 2/2.</text>
</comment>
<evidence type="ECO:0000313" key="9">
    <source>
        <dbReference type="EMBL" id="NNF08125.1"/>
    </source>
</evidence>
<evidence type="ECO:0000256" key="4">
    <source>
        <dbReference type="ARBA" id="ARBA00023270"/>
    </source>
</evidence>
<dbReference type="Pfam" id="PF01791">
    <property type="entry name" value="DeoC"/>
    <property type="match status" value="1"/>
</dbReference>
<evidence type="ECO:0000256" key="2">
    <source>
        <dbReference type="ARBA" id="ARBA00022490"/>
    </source>
</evidence>
<dbReference type="Proteomes" id="UP000547674">
    <property type="component" value="Unassembled WGS sequence"/>
</dbReference>
<comment type="caution">
    <text evidence="9">The sequence shown here is derived from an EMBL/GenBank/DDBJ whole genome shotgun (WGS) entry which is preliminary data.</text>
</comment>
<dbReference type="GO" id="GO:0016052">
    <property type="term" value="P:carbohydrate catabolic process"/>
    <property type="evidence" value="ECO:0007669"/>
    <property type="project" value="TreeGrafter"/>
</dbReference>
<dbReference type="NCBIfam" id="TIGR00126">
    <property type="entry name" value="deoC"/>
    <property type="match status" value="1"/>
</dbReference>
<dbReference type="AlphaFoldDB" id="A0A7Y2EBP9"/>
<proteinExistence type="inferred from homology"/>